<dbReference type="PANTHER" id="PTHR43496:SF1">
    <property type="entry name" value="POLYGALACTURONAN_RHAMNOGALACTURONAN TRANSPORT SYSTEM PERMEASE PROTEIN YTEP"/>
    <property type="match status" value="1"/>
</dbReference>
<keyword evidence="2 6" id="KW-0813">Transport</keyword>
<dbReference type="GO" id="GO:0055085">
    <property type="term" value="P:transmembrane transport"/>
    <property type="evidence" value="ECO:0007669"/>
    <property type="project" value="InterPro"/>
</dbReference>
<dbReference type="RefSeq" id="WP_126139296.1">
    <property type="nucleotide sequence ID" value="NZ_RXHU01000004.1"/>
</dbReference>
<organism evidence="8 9">
    <name type="scientific">Paenibacillus whitsoniae</name>
    <dbReference type="NCBI Taxonomy" id="2496558"/>
    <lineage>
        <taxon>Bacteria</taxon>
        <taxon>Bacillati</taxon>
        <taxon>Bacillota</taxon>
        <taxon>Bacilli</taxon>
        <taxon>Bacillales</taxon>
        <taxon>Paenibacillaceae</taxon>
        <taxon>Paenibacillus</taxon>
    </lineage>
</organism>
<evidence type="ECO:0000256" key="3">
    <source>
        <dbReference type="ARBA" id="ARBA00022692"/>
    </source>
</evidence>
<keyword evidence="9" id="KW-1185">Reference proteome</keyword>
<dbReference type="Proteomes" id="UP000276128">
    <property type="component" value="Unassembled WGS sequence"/>
</dbReference>
<evidence type="ECO:0000259" key="7">
    <source>
        <dbReference type="PROSITE" id="PS50928"/>
    </source>
</evidence>
<protein>
    <submittedName>
        <fullName evidence="8">Sugar ABC transporter permease</fullName>
    </submittedName>
</protein>
<evidence type="ECO:0000256" key="6">
    <source>
        <dbReference type="RuleBase" id="RU363032"/>
    </source>
</evidence>
<dbReference type="PANTHER" id="PTHR43496">
    <property type="entry name" value="PROTEIN LPLB"/>
    <property type="match status" value="1"/>
</dbReference>
<feature type="transmembrane region" description="Helical" evidence="6">
    <location>
        <begin position="182"/>
        <end position="204"/>
    </location>
</feature>
<name>A0A430JKV5_9BACL</name>
<reference evidence="8 9" key="1">
    <citation type="submission" date="2018-12" db="EMBL/GenBank/DDBJ databases">
        <title>Bacillus ochoae sp. nov., Paenibacillus whitsoniae sp. nov., Paenibacillus spiritus sp. nov. Isolated from the Mars Exploration Rover during spacecraft assembly.</title>
        <authorList>
            <person name="Seuylemezian A."/>
            <person name="Vaishampayan P."/>
        </authorList>
    </citation>
    <scope>NUCLEOTIDE SEQUENCE [LARGE SCALE GENOMIC DNA]</scope>
    <source>
        <strain evidence="8 9">MER 54</strain>
    </source>
</reference>
<evidence type="ECO:0000256" key="2">
    <source>
        <dbReference type="ARBA" id="ARBA00022448"/>
    </source>
</evidence>
<dbReference type="GO" id="GO:0005886">
    <property type="term" value="C:plasma membrane"/>
    <property type="evidence" value="ECO:0007669"/>
    <property type="project" value="UniProtKB-SubCell"/>
</dbReference>
<evidence type="ECO:0000256" key="1">
    <source>
        <dbReference type="ARBA" id="ARBA00004141"/>
    </source>
</evidence>
<keyword evidence="3 6" id="KW-0812">Transmembrane</keyword>
<feature type="transmembrane region" description="Helical" evidence="6">
    <location>
        <begin position="285"/>
        <end position="306"/>
    </location>
</feature>
<comment type="similarity">
    <text evidence="6">Belongs to the binding-protein-dependent transport system permease family.</text>
</comment>
<sequence length="319" mass="36285">MGASAKPLTGDTFAKKPLATRVWKTLLRYKWLYLLMLPGIVYYIVYQYVPMLGLIIAFKKYNLMKGMWGSDWVGFDNFRVIFSSPEFPSLVRNTLLISLYRILFNMLPDVMLALILNEIRSPWFKRVVQTITYGPHFLSWIIVYGLVFSFFAPGAGLVTTLFRDMGWGNLDILQNSEYFRTLLVSSDIWKSTGFGAIIYLAALASINNELYEAAVVDGAGRWRQMWHITLPGIREVFILLLILRIGHIMDAGFEQVYIFLNARVYDVGDILDTWIFRRGIEQMEFSVPAAMGVFKSVIGLVLVVGANKLAKKVGGSGIW</sequence>
<evidence type="ECO:0000313" key="9">
    <source>
        <dbReference type="Proteomes" id="UP000276128"/>
    </source>
</evidence>
<comment type="subcellular location">
    <subcellularLocation>
        <location evidence="6">Cell membrane</location>
        <topology evidence="6">Multi-pass membrane protein</topology>
    </subcellularLocation>
    <subcellularLocation>
        <location evidence="1">Membrane</location>
        <topology evidence="1">Multi-pass membrane protein</topology>
    </subcellularLocation>
</comment>
<dbReference type="Gene3D" id="1.10.3720.10">
    <property type="entry name" value="MetI-like"/>
    <property type="match status" value="1"/>
</dbReference>
<feature type="transmembrane region" description="Helical" evidence="6">
    <location>
        <begin position="137"/>
        <end position="162"/>
    </location>
</feature>
<dbReference type="SUPFAM" id="SSF161098">
    <property type="entry name" value="MetI-like"/>
    <property type="match status" value="1"/>
</dbReference>
<proteinExistence type="inferred from homology"/>
<evidence type="ECO:0000313" key="8">
    <source>
        <dbReference type="EMBL" id="RTE11704.1"/>
    </source>
</evidence>
<dbReference type="PROSITE" id="PS50928">
    <property type="entry name" value="ABC_TM1"/>
    <property type="match status" value="1"/>
</dbReference>
<evidence type="ECO:0000256" key="5">
    <source>
        <dbReference type="ARBA" id="ARBA00023136"/>
    </source>
</evidence>
<evidence type="ECO:0000256" key="4">
    <source>
        <dbReference type="ARBA" id="ARBA00022989"/>
    </source>
</evidence>
<keyword evidence="5 6" id="KW-0472">Membrane</keyword>
<comment type="caution">
    <text evidence="8">The sequence shown here is derived from an EMBL/GenBank/DDBJ whole genome shotgun (WGS) entry which is preliminary data.</text>
</comment>
<dbReference type="CDD" id="cd06261">
    <property type="entry name" value="TM_PBP2"/>
    <property type="match status" value="1"/>
</dbReference>
<gene>
    <name evidence="8" type="ORF">EJQ19_00725</name>
</gene>
<feature type="transmembrane region" description="Helical" evidence="6">
    <location>
        <begin position="99"/>
        <end position="117"/>
    </location>
</feature>
<dbReference type="EMBL" id="RXHU01000004">
    <property type="protein sequence ID" value="RTE11704.1"/>
    <property type="molecule type" value="Genomic_DNA"/>
</dbReference>
<dbReference type="Pfam" id="PF00528">
    <property type="entry name" value="BPD_transp_1"/>
    <property type="match status" value="1"/>
</dbReference>
<feature type="transmembrane region" description="Helical" evidence="6">
    <location>
        <begin position="31"/>
        <end position="58"/>
    </location>
</feature>
<dbReference type="InterPro" id="IPR035906">
    <property type="entry name" value="MetI-like_sf"/>
</dbReference>
<accession>A0A430JKV5</accession>
<feature type="domain" description="ABC transmembrane type-1" evidence="7">
    <location>
        <begin position="91"/>
        <end position="306"/>
    </location>
</feature>
<dbReference type="InterPro" id="IPR000515">
    <property type="entry name" value="MetI-like"/>
</dbReference>
<keyword evidence="4 6" id="KW-1133">Transmembrane helix</keyword>
<dbReference type="OrthoDB" id="9785836at2"/>
<dbReference type="AlphaFoldDB" id="A0A430JKV5"/>